<dbReference type="Pfam" id="PF04326">
    <property type="entry name" value="SLFN_AlbA_2"/>
    <property type="match status" value="1"/>
</dbReference>
<dbReference type="RefSeq" id="WP_211421335.1">
    <property type="nucleotide sequence ID" value="NZ_CP072642.1"/>
</dbReference>
<dbReference type="Gene3D" id="3.30.950.30">
    <property type="entry name" value="Schlafen, AAA domain"/>
    <property type="match status" value="1"/>
</dbReference>
<keyword evidence="3" id="KW-1185">Reference proteome</keyword>
<evidence type="ECO:0000313" key="2">
    <source>
        <dbReference type="EMBL" id="QUV92902.1"/>
    </source>
</evidence>
<sequence>MSRKKIRRRGWPPETERSLHAHLTMRDNGRTLDRREVLDLVRGGEDSEVEFKVRYSNPERIAAEILALANSGGGAILFGVSDTCRIEGLDDAERVEAELRELCATAMVPPVHPYINKVAFDSGKRILVLEVDDRRSPHATRDGRYYIRIGSTKREADSQEIAELFHRYDSVRYEQVPLHDVSFDDIDEAGVWGYIRAIVPDESRLPKGFPTALAMTDMRLAVMTADDYAPTVAGLVLFGQSRAMTASFPRSHVVLTRFAGHDVTAPVVEQVTFTGNAASLYWRIEGFLTRYADLSDTPPLRRGNGADPEARSIYSRPAVMEAITNALVHRDYGVRQEGVRVMLYERRLEIVNPAVGKHIWRGAIDYGVSHPNNPTIKSFFKNAAYGVTTYTGGLPMVRRETLRFARREPKITVLPHEFRIELPAAN</sequence>
<dbReference type="PANTHER" id="PTHR30595:SF6">
    <property type="entry name" value="SCHLAFEN ALBA-2 DOMAIN-CONTAINING PROTEIN"/>
    <property type="match status" value="1"/>
</dbReference>
<name>A0ABX8AYK8_9BACT</name>
<dbReference type="InterPro" id="IPR038461">
    <property type="entry name" value="Schlafen_AlbA_2_dom_sf"/>
</dbReference>
<dbReference type="PANTHER" id="PTHR30595">
    <property type="entry name" value="GLPR-RELATED TRANSCRIPTIONAL REPRESSOR"/>
    <property type="match status" value="1"/>
</dbReference>
<protein>
    <submittedName>
        <fullName evidence="2">DNA binding domain-containing protein</fullName>
    </submittedName>
</protein>
<dbReference type="EMBL" id="CP072642">
    <property type="protein sequence ID" value="QUV92902.1"/>
    <property type="molecule type" value="Genomic_DNA"/>
</dbReference>
<feature type="domain" description="Schlafen AlbA-2" evidence="1">
    <location>
        <begin position="45"/>
        <end position="156"/>
    </location>
</feature>
<proteinExistence type="predicted"/>
<dbReference type="InterPro" id="IPR038475">
    <property type="entry name" value="RecG_C_sf"/>
</dbReference>
<accession>A0ABX8AYK8</accession>
<organism evidence="2 3">
    <name type="scientific">Chloracidobacterium sp. N</name>
    <dbReference type="NCBI Taxonomy" id="2821540"/>
    <lineage>
        <taxon>Bacteria</taxon>
        <taxon>Pseudomonadati</taxon>
        <taxon>Acidobacteriota</taxon>
        <taxon>Terriglobia</taxon>
        <taxon>Terriglobales</taxon>
        <taxon>Acidobacteriaceae</taxon>
        <taxon>Chloracidobacterium</taxon>
        <taxon>Chloracidobacterium aggregatum</taxon>
    </lineage>
</organism>
<dbReference type="Gene3D" id="3.30.565.60">
    <property type="match status" value="1"/>
</dbReference>
<evidence type="ECO:0000259" key="1">
    <source>
        <dbReference type="Pfam" id="PF04326"/>
    </source>
</evidence>
<reference evidence="2 3" key="1">
    <citation type="submission" date="2021-03" db="EMBL/GenBank/DDBJ databases">
        <title>Genomic and phenotypic characterization of Chloracidobacterium isolates provides evidence for multiple species.</title>
        <authorList>
            <person name="Saini M.K."/>
            <person name="Costas A.M.G."/>
            <person name="Tank M."/>
            <person name="Bryant D.A."/>
        </authorList>
    </citation>
    <scope>NUCLEOTIDE SEQUENCE [LARGE SCALE GENOMIC DNA]</scope>
    <source>
        <strain evidence="2 3">N</strain>
    </source>
</reference>
<evidence type="ECO:0000313" key="3">
    <source>
        <dbReference type="Proteomes" id="UP000677668"/>
    </source>
</evidence>
<dbReference type="Proteomes" id="UP000677668">
    <property type="component" value="Chromosome 1"/>
</dbReference>
<dbReference type="InterPro" id="IPR007421">
    <property type="entry name" value="Schlafen_AlbA_2_dom"/>
</dbReference>
<gene>
    <name evidence="2" type="ORF">J8C05_05780</name>
</gene>